<gene>
    <name evidence="1" type="ORF">LCGC14_1998680</name>
</gene>
<name>A0A0F9F436_9ZZZZ</name>
<organism evidence="1">
    <name type="scientific">marine sediment metagenome</name>
    <dbReference type="NCBI Taxonomy" id="412755"/>
    <lineage>
        <taxon>unclassified sequences</taxon>
        <taxon>metagenomes</taxon>
        <taxon>ecological metagenomes</taxon>
    </lineage>
</organism>
<protein>
    <submittedName>
        <fullName evidence="1">Uncharacterized protein</fullName>
    </submittedName>
</protein>
<accession>A0A0F9F436</accession>
<proteinExistence type="predicted"/>
<dbReference type="EMBL" id="LAZR01022677">
    <property type="protein sequence ID" value="KKL81043.1"/>
    <property type="molecule type" value="Genomic_DNA"/>
</dbReference>
<reference evidence="1" key="1">
    <citation type="journal article" date="2015" name="Nature">
        <title>Complex archaea that bridge the gap between prokaryotes and eukaryotes.</title>
        <authorList>
            <person name="Spang A."/>
            <person name="Saw J.H."/>
            <person name="Jorgensen S.L."/>
            <person name="Zaremba-Niedzwiedzka K."/>
            <person name="Martijn J."/>
            <person name="Lind A.E."/>
            <person name="van Eijk R."/>
            <person name="Schleper C."/>
            <person name="Guy L."/>
            <person name="Ettema T.J."/>
        </authorList>
    </citation>
    <scope>NUCLEOTIDE SEQUENCE</scope>
</reference>
<sequence>MARQIDPWGGMDSMLRVLNDMEYRRDKAKETKTNRMMSFLVEQQKMQDTRTERNVSALEAAWRNAKSPAQRGLHQAKAKNLVGRNPRLRNRLSNITGGILDLNLEKAEGFKRDNQKERHRENETLADQSRIAFKNQHIDDRYKHIRLTGGIAGTPLTNTLPLDEWENKETGRKVARFQTYSMHNGLPVYGTIDETDMNVIQAAKIYGGGDKGNTAREIAATGGVSFTRDGQVGLENVKFKTFIPVFGPKKGVPQTQIEGLPKDLDTKRKFIANVLASHGRGGSPDAGKEEDVYREQMYTFFDKDASPAQKNQALTAMNAKLPGYVPVMINKGARQDFFQWRSLIHPRGIGG</sequence>
<dbReference type="AlphaFoldDB" id="A0A0F9F436"/>
<evidence type="ECO:0000313" key="1">
    <source>
        <dbReference type="EMBL" id="KKL81043.1"/>
    </source>
</evidence>
<comment type="caution">
    <text evidence="1">The sequence shown here is derived from an EMBL/GenBank/DDBJ whole genome shotgun (WGS) entry which is preliminary data.</text>
</comment>
<feature type="non-terminal residue" evidence="1">
    <location>
        <position position="351"/>
    </location>
</feature>